<dbReference type="SUPFAM" id="SSF47413">
    <property type="entry name" value="lambda repressor-like DNA-binding domains"/>
    <property type="match status" value="1"/>
</dbReference>
<dbReference type="EMBL" id="BJVK01000047">
    <property type="protein sequence ID" value="GEL29328.1"/>
    <property type="molecule type" value="Genomic_DNA"/>
</dbReference>
<dbReference type="GO" id="GO:0003677">
    <property type="term" value="F:DNA binding"/>
    <property type="evidence" value="ECO:0007669"/>
    <property type="project" value="InterPro"/>
</dbReference>
<reference evidence="1" key="1">
    <citation type="submission" date="2019-07" db="EMBL/GenBank/DDBJ databases">
        <title>Whole genome shotgun sequence of Lactobacillus kefiri NBRC 15888.</title>
        <authorList>
            <person name="Hosoyama A."/>
            <person name="Uohara A."/>
            <person name="Ohji S."/>
            <person name="Ichikawa N."/>
        </authorList>
    </citation>
    <scope>NUCLEOTIDE SEQUENCE [LARGE SCALE GENOMIC DNA]</scope>
    <source>
        <strain evidence="1">NBRC 15888</strain>
    </source>
</reference>
<accession>A0A511E1M8</accession>
<gene>
    <name evidence="1" type="ORF">LKE01_21480</name>
</gene>
<name>A0A511E1M8_LENKE</name>
<protein>
    <recommendedName>
        <fullName evidence="3">HTH cro/C1-type domain-containing protein</fullName>
    </recommendedName>
</protein>
<dbReference type="InterPro" id="IPR010982">
    <property type="entry name" value="Lambda_DNA-bd_dom_sf"/>
</dbReference>
<evidence type="ECO:0000313" key="2">
    <source>
        <dbReference type="Proteomes" id="UP000321893"/>
    </source>
</evidence>
<evidence type="ECO:0000313" key="1">
    <source>
        <dbReference type="EMBL" id="GEL29328.1"/>
    </source>
</evidence>
<keyword evidence="2" id="KW-1185">Reference proteome</keyword>
<dbReference type="AlphaFoldDB" id="A0A511E1M8"/>
<dbReference type="OrthoDB" id="5521101at2"/>
<evidence type="ECO:0008006" key="3">
    <source>
        <dbReference type="Google" id="ProtNLM"/>
    </source>
</evidence>
<sequence length="68" mass="7968">MEFKTNEQLMLYRWHVRFGTNKKALANMIGISNTTVNNVMSGKPFGFETKYKIDEFLKDNDDMVAFLK</sequence>
<dbReference type="Proteomes" id="UP000321893">
    <property type="component" value="Unassembled WGS sequence"/>
</dbReference>
<comment type="caution">
    <text evidence="1">The sequence shown here is derived from an EMBL/GenBank/DDBJ whole genome shotgun (WGS) entry which is preliminary data.</text>
</comment>
<organism evidence="1 2">
    <name type="scientific">Lentilactobacillus kefiri</name>
    <name type="common">Lactobacillus kefiri</name>
    <dbReference type="NCBI Taxonomy" id="33962"/>
    <lineage>
        <taxon>Bacteria</taxon>
        <taxon>Bacillati</taxon>
        <taxon>Bacillota</taxon>
        <taxon>Bacilli</taxon>
        <taxon>Lactobacillales</taxon>
        <taxon>Lactobacillaceae</taxon>
        <taxon>Lentilactobacillus</taxon>
    </lineage>
</organism>
<dbReference type="RefSeq" id="WP_054769575.1">
    <property type="nucleotide sequence ID" value="NZ_BJVK01000047.1"/>
</dbReference>
<proteinExistence type="predicted"/>